<sequence length="243" mass="26902">MNNENNPMIINTTEGKDAKDAAAKANPVQADINAANEDAAKAVSDAQEAARVKAAAIDEMEKASQKALDAMRENDNQENSEIVNEAEKKLDVIFDEFRKWFETNTQPDKVKENLEQLKNDTANLLNNTREKVIETAESEQFKDTMQAGKDFVSGTAGMIGDGFKYGYDKLMEVPEFKKVADKFDEGIDKLRHSEGLKNLATAAEKSAAEFNNALFKGINNFFASHSEEDELPATPDKANKDNK</sequence>
<proteinExistence type="predicted"/>
<dbReference type="RefSeq" id="WP_075818324.1">
    <property type="nucleotide sequence ID" value="NZ_CAJUTZ010000043.1"/>
</dbReference>
<keyword evidence="4" id="KW-1185">Reference proteome</keyword>
<name>A0A1U7NHP0_9FIRM</name>
<reference evidence="3 4" key="1">
    <citation type="submission" date="2016-11" db="EMBL/GenBank/DDBJ databases">
        <title>Description of two novel members of the family Erysipelotrichaceae: Ileibacterium lipovorans gen. nov., sp. nov. and Dubosiella newyorkensis, gen. nov., sp. nov.</title>
        <authorList>
            <person name="Cox L.M."/>
            <person name="Sohn J."/>
            <person name="Tyrrell K.L."/>
            <person name="Citron D.M."/>
            <person name="Lawson P.A."/>
            <person name="Patel N.B."/>
            <person name="Iizumi T."/>
            <person name="Perez-Perez G.I."/>
            <person name="Goldstein E.J."/>
            <person name="Blaser M.J."/>
        </authorList>
    </citation>
    <scope>NUCLEOTIDE SEQUENCE [LARGE SCALE GENOMIC DNA]</scope>
    <source>
        <strain evidence="3 4">NYU-BL-A3</strain>
    </source>
</reference>
<keyword evidence="1" id="KW-0175">Coiled coil</keyword>
<dbReference type="Proteomes" id="UP000186341">
    <property type="component" value="Unassembled WGS sequence"/>
</dbReference>
<accession>A0A1U7NHP0</accession>
<dbReference type="AlphaFoldDB" id="A0A1U7NHP0"/>
<evidence type="ECO:0000256" key="2">
    <source>
        <dbReference type="SAM" id="MobiDB-lite"/>
    </source>
</evidence>
<dbReference type="EMBL" id="MPJW01000085">
    <property type="protein sequence ID" value="OLU41435.1"/>
    <property type="molecule type" value="Genomic_DNA"/>
</dbReference>
<feature type="coiled-coil region" evidence="1">
    <location>
        <begin position="46"/>
        <end position="80"/>
    </location>
</feature>
<organism evidence="3 4">
    <name type="scientific">Ileibacterium valens</name>
    <dbReference type="NCBI Taxonomy" id="1862668"/>
    <lineage>
        <taxon>Bacteria</taxon>
        <taxon>Bacillati</taxon>
        <taxon>Bacillota</taxon>
        <taxon>Erysipelotrichia</taxon>
        <taxon>Erysipelotrichales</taxon>
        <taxon>Erysipelotrichaceae</taxon>
        <taxon>Ileibacterium</taxon>
    </lineage>
</organism>
<evidence type="ECO:0000313" key="4">
    <source>
        <dbReference type="Proteomes" id="UP000186341"/>
    </source>
</evidence>
<evidence type="ECO:0000256" key="1">
    <source>
        <dbReference type="SAM" id="Coils"/>
    </source>
</evidence>
<dbReference type="OrthoDB" id="1769532at2"/>
<dbReference type="GeneID" id="82202251"/>
<protein>
    <submittedName>
        <fullName evidence="3">Uncharacterized protein</fullName>
    </submittedName>
</protein>
<evidence type="ECO:0000313" key="3">
    <source>
        <dbReference type="EMBL" id="OLU41435.1"/>
    </source>
</evidence>
<feature type="compositionally biased region" description="Polar residues" evidence="2">
    <location>
        <begin position="1"/>
        <end position="13"/>
    </location>
</feature>
<feature type="region of interest" description="Disordered" evidence="2">
    <location>
        <begin position="1"/>
        <end position="24"/>
    </location>
</feature>
<comment type="caution">
    <text evidence="3">The sequence shown here is derived from an EMBL/GenBank/DDBJ whole genome shotgun (WGS) entry which is preliminary data.</text>
</comment>
<gene>
    <name evidence="3" type="ORF">BO222_03315</name>
</gene>